<dbReference type="Proteomes" id="UP000004968">
    <property type="component" value="Unassembled WGS sequence"/>
</dbReference>
<dbReference type="AlphaFoldDB" id="D3AFG6"/>
<keyword evidence="1" id="KW-1133">Transmembrane helix</keyword>
<keyword evidence="1" id="KW-0812">Transmembrane</keyword>
<dbReference type="EMBL" id="ACIO01000181">
    <property type="protein sequence ID" value="EFC99432.1"/>
    <property type="molecule type" value="Genomic_DNA"/>
</dbReference>
<keyword evidence="1" id="KW-0472">Membrane</keyword>
<proteinExistence type="predicted"/>
<gene>
    <name evidence="2" type="ORF">CLOSTHATH_02350</name>
</gene>
<name>D3AFG6_9FIRM</name>
<evidence type="ECO:0000313" key="3">
    <source>
        <dbReference type="Proteomes" id="UP000004968"/>
    </source>
</evidence>
<organism evidence="2 3">
    <name type="scientific">Hungatella hathewayi DSM 13479</name>
    <dbReference type="NCBI Taxonomy" id="566550"/>
    <lineage>
        <taxon>Bacteria</taxon>
        <taxon>Bacillati</taxon>
        <taxon>Bacillota</taxon>
        <taxon>Clostridia</taxon>
        <taxon>Lachnospirales</taxon>
        <taxon>Lachnospiraceae</taxon>
        <taxon>Hungatella</taxon>
    </lineage>
</organism>
<feature type="transmembrane region" description="Helical" evidence="1">
    <location>
        <begin position="20"/>
        <end position="37"/>
    </location>
</feature>
<evidence type="ECO:0000313" key="2">
    <source>
        <dbReference type="EMBL" id="EFC99432.1"/>
    </source>
</evidence>
<reference evidence="2 3" key="1">
    <citation type="submission" date="2010-01" db="EMBL/GenBank/DDBJ databases">
        <authorList>
            <person name="Weinstock G."/>
            <person name="Sodergren E."/>
            <person name="Clifton S."/>
            <person name="Fulton L."/>
            <person name="Fulton B."/>
            <person name="Courtney L."/>
            <person name="Fronick C."/>
            <person name="Harrison M."/>
            <person name="Strong C."/>
            <person name="Farmer C."/>
            <person name="Delahaunty K."/>
            <person name="Markovic C."/>
            <person name="Hall O."/>
            <person name="Minx P."/>
            <person name="Tomlinson C."/>
            <person name="Mitreva M."/>
            <person name="Nelson J."/>
            <person name="Hou S."/>
            <person name="Wollam A."/>
            <person name="Pepin K.H."/>
            <person name="Johnson M."/>
            <person name="Bhonagiri V."/>
            <person name="Nash W.E."/>
            <person name="Warren W."/>
            <person name="Chinwalla A."/>
            <person name="Mardis E.R."/>
            <person name="Wilson R.K."/>
        </authorList>
    </citation>
    <scope>NUCLEOTIDE SEQUENCE [LARGE SCALE GENOMIC DNA]</scope>
    <source>
        <strain evidence="2 3">DSM 13479</strain>
    </source>
</reference>
<dbReference type="HOGENOM" id="CLU_2699696_0_0_9"/>
<accession>D3AFG6</accession>
<protein>
    <submittedName>
        <fullName evidence="2">Uncharacterized protein</fullName>
    </submittedName>
</protein>
<comment type="caution">
    <text evidence="2">The sequence shown here is derived from an EMBL/GenBank/DDBJ whole genome shotgun (WGS) entry which is preliminary data.</text>
</comment>
<evidence type="ECO:0000256" key="1">
    <source>
        <dbReference type="SAM" id="Phobius"/>
    </source>
</evidence>
<sequence>MYLDALYEIFFPFATPLPGLIYHLVYLCIVIFILLYGSKLHMWKPLFGRIILSRHMTHTMNFPLQFITEYRHM</sequence>